<gene>
    <name evidence="2" type="ORF">ACRE_022960</name>
</gene>
<dbReference type="Proteomes" id="UP000029964">
    <property type="component" value="Unassembled WGS sequence"/>
</dbReference>
<protein>
    <submittedName>
        <fullName evidence="2">Uncharacterized protein</fullName>
    </submittedName>
</protein>
<dbReference type="HOGENOM" id="CLU_1969867_0_0_1"/>
<feature type="region of interest" description="Disordered" evidence="1">
    <location>
        <begin position="78"/>
        <end position="97"/>
    </location>
</feature>
<evidence type="ECO:0000256" key="1">
    <source>
        <dbReference type="SAM" id="MobiDB-lite"/>
    </source>
</evidence>
<evidence type="ECO:0000313" key="3">
    <source>
        <dbReference type="Proteomes" id="UP000029964"/>
    </source>
</evidence>
<name>A0A086TC30_HAPC1</name>
<reference evidence="3" key="1">
    <citation type="journal article" date="2014" name="Genome Announc.">
        <title>Genome sequence and annotation of Acremonium chrysogenum, producer of the beta-lactam antibiotic cephalosporin C.</title>
        <authorList>
            <person name="Terfehr D."/>
            <person name="Dahlmann T.A."/>
            <person name="Specht T."/>
            <person name="Zadra I."/>
            <person name="Kuernsteiner H."/>
            <person name="Kueck U."/>
        </authorList>
    </citation>
    <scope>NUCLEOTIDE SEQUENCE [LARGE SCALE GENOMIC DNA]</scope>
    <source>
        <strain evidence="3">ATCC 11550 / CBS 779.69 / DSM 880 / IAM 14645 / JCM 23072 / IMI 49137</strain>
    </source>
</reference>
<sequence length="127" mass="14077">MASFRLAASPSASSIIPPQVALYPPAKIPYVTEKNTRSTMLQGNGRPHNRNADSEELTPDMTARMPVAAEMPVQIPRVLRNPNLSNNARNKNWHTEPMTFLQDRSTAYATALLRSSKHSPKLRVNGL</sequence>
<organism evidence="2 3">
    <name type="scientific">Hapsidospora chrysogenum (strain ATCC 11550 / CBS 779.69 / DSM 880 / IAM 14645 / JCM 23072 / IMI 49137)</name>
    <name type="common">Acremonium chrysogenum</name>
    <dbReference type="NCBI Taxonomy" id="857340"/>
    <lineage>
        <taxon>Eukaryota</taxon>
        <taxon>Fungi</taxon>
        <taxon>Dikarya</taxon>
        <taxon>Ascomycota</taxon>
        <taxon>Pezizomycotina</taxon>
        <taxon>Sordariomycetes</taxon>
        <taxon>Hypocreomycetidae</taxon>
        <taxon>Hypocreales</taxon>
        <taxon>Bionectriaceae</taxon>
        <taxon>Hapsidospora</taxon>
    </lineage>
</organism>
<dbReference type="AlphaFoldDB" id="A0A086TC30"/>
<dbReference type="EMBL" id="JPKY01000014">
    <property type="protein sequence ID" value="KFH46912.1"/>
    <property type="molecule type" value="Genomic_DNA"/>
</dbReference>
<evidence type="ECO:0000313" key="2">
    <source>
        <dbReference type="EMBL" id="KFH46912.1"/>
    </source>
</evidence>
<proteinExistence type="predicted"/>
<keyword evidence="3" id="KW-1185">Reference proteome</keyword>
<comment type="caution">
    <text evidence="2">The sequence shown here is derived from an EMBL/GenBank/DDBJ whole genome shotgun (WGS) entry which is preliminary data.</text>
</comment>
<feature type="region of interest" description="Disordered" evidence="1">
    <location>
        <begin position="36"/>
        <end position="58"/>
    </location>
</feature>
<accession>A0A086TC30</accession>